<dbReference type="STRING" id="212818.A0A0D1ZUL2"/>
<sequence>MADKTSTPNDADPGPGFPNPNNPMTPISNHTPPPYWQHSRGPSYSNDSTSDHLPAIILEDNTLTKPTSSSGLWARSITIDDYVIVHGRHSIGAYVVWNCKVQTLDGGPMMIRKRYSEFDELRQKLVAAFPLSTKSSLPPLPPKSAIYKFRPKFLEQRRQGLAYFLNCVMLNPEYAGSIIVKDFIFPPDL</sequence>
<dbReference type="VEuPathDB" id="FungiDB:PV10_07774"/>
<keyword evidence="5" id="KW-0967">Endosome</keyword>
<reference evidence="12 13" key="1">
    <citation type="submission" date="2015-01" db="EMBL/GenBank/DDBJ databases">
        <title>The Genome Sequence of Exophiala mesophila CBS40295.</title>
        <authorList>
            <consortium name="The Broad Institute Genomics Platform"/>
            <person name="Cuomo C."/>
            <person name="de Hoog S."/>
            <person name="Gorbushina A."/>
            <person name="Stielow B."/>
            <person name="Teixiera M."/>
            <person name="Abouelleil A."/>
            <person name="Chapman S.B."/>
            <person name="Priest M."/>
            <person name="Young S.K."/>
            <person name="Wortman J."/>
            <person name="Nusbaum C."/>
            <person name="Birren B."/>
        </authorList>
    </citation>
    <scope>NUCLEOTIDE SEQUENCE [LARGE SCALE GENOMIC DNA]</scope>
    <source>
        <strain evidence="12 13">CBS 40295</strain>
    </source>
</reference>
<comment type="function">
    <text evidence="7">Recruits the lipid transfer protein VPS13 to endosomal and vacuolar membranes.</text>
</comment>
<dbReference type="AlphaFoldDB" id="A0A0D1ZUL2"/>
<dbReference type="SMART" id="SM00312">
    <property type="entry name" value="PX"/>
    <property type="match status" value="1"/>
</dbReference>
<dbReference type="GO" id="GO:0032266">
    <property type="term" value="F:phosphatidylinositol-3-phosphate binding"/>
    <property type="evidence" value="ECO:0007669"/>
    <property type="project" value="InterPro"/>
</dbReference>
<dbReference type="Pfam" id="PF00787">
    <property type="entry name" value="PX"/>
    <property type="match status" value="1"/>
</dbReference>
<dbReference type="CDD" id="cd07280">
    <property type="entry name" value="PX_YPT35"/>
    <property type="match status" value="1"/>
</dbReference>
<evidence type="ECO:0000313" key="13">
    <source>
        <dbReference type="Proteomes" id="UP000054302"/>
    </source>
</evidence>
<dbReference type="GO" id="GO:0005774">
    <property type="term" value="C:vacuolar membrane"/>
    <property type="evidence" value="ECO:0007669"/>
    <property type="project" value="UniProtKB-SubCell"/>
</dbReference>
<dbReference type="Proteomes" id="UP000054302">
    <property type="component" value="Unassembled WGS sequence"/>
</dbReference>
<dbReference type="EMBL" id="KN847524">
    <property type="protein sequence ID" value="KIV90468.1"/>
    <property type="molecule type" value="Genomic_DNA"/>
</dbReference>
<dbReference type="PROSITE" id="PS50195">
    <property type="entry name" value="PX"/>
    <property type="match status" value="1"/>
</dbReference>
<dbReference type="InterPro" id="IPR037917">
    <property type="entry name" value="Ypt35_PX"/>
</dbReference>
<keyword evidence="6" id="KW-0472">Membrane</keyword>
<evidence type="ECO:0000256" key="5">
    <source>
        <dbReference type="ARBA" id="ARBA00022753"/>
    </source>
</evidence>
<comment type="similarity">
    <text evidence="3">Belongs to the YPT35 family.</text>
</comment>
<dbReference type="OMA" id="LAYFLNC"/>
<protein>
    <recommendedName>
        <fullName evidence="8">Endosomal/vacuolar adapter protein YPT35</fullName>
    </recommendedName>
    <alternativeName>
        <fullName evidence="9">PX domain-containing protein YPT35</fullName>
    </alternativeName>
</protein>
<evidence type="ECO:0000256" key="8">
    <source>
        <dbReference type="ARBA" id="ARBA00033774"/>
    </source>
</evidence>
<name>A0A0D1ZUL2_EXOME</name>
<evidence type="ECO:0000256" key="4">
    <source>
        <dbReference type="ARBA" id="ARBA00022554"/>
    </source>
</evidence>
<dbReference type="RefSeq" id="XP_016222042.1">
    <property type="nucleotide sequence ID" value="XM_016372710.1"/>
</dbReference>
<dbReference type="InterPro" id="IPR001683">
    <property type="entry name" value="PX_dom"/>
</dbReference>
<evidence type="ECO:0000256" key="9">
    <source>
        <dbReference type="ARBA" id="ARBA00033785"/>
    </source>
</evidence>
<keyword evidence="4" id="KW-0926">Vacuole</keyword>
<proteinExistence type="inferred from homology"/>
<evidence type="ECO:0000256" key="7">
    <source>
        <dbReference type="ARBA" id="ARBA00033728"/>
    </source>
</evidence>
<evidence type="ECO:0000256" key="3">
    <source>
        <dbReference type="ARBA" id="ARBA00007426"/>
    </source>
</evidence>
<comment type="subcellular location">
    <subcellularLocation>
        <location evidence="2">Endosome</location>
    </subcellularLocation>
    <subcellularLocation>
        <location evidence="1">Vacuole membrane</location>
        <topology evidence="1">Peripheral membrane protein</topology>
    </subcellularLocation>
</comment>
<gene>
    <name evidence="12" type="ORF">PV10_07774</name>
</gene>
<evidence type="ECO:0000256" key="1">
    <source>
        <dbReference type="ARBA" id="ARBA00004148"/>
    </source>
</evidence>
<dbReference type="HOGENOM" id="CLU_070610_0_1_1"/>
<evidence type="ECO:0000256" key="6">
    <source>
        <dbReference type="ARBA" id="ARBA00023136"/>
    </source>
</evidence>
<evidence type="ECO:0000313" key="12">
    <source>
        <dbReference type="EMBL" id="KIV90468.1"/>
    </source>
</evidence>
<dbReference type="SUPFAM" id="SSF64268">
    <property type="entry name" value="PX domain"/>
    <property type="match status" value="1"/>
</dbReference>
<feature type="region of interest" description="Disordered" evidence="10">
    <location>
        <begin position="1"/>
        <end position="51"/>
    </location>
</feature>
<dbReference type="InterPro" id="IPR036871">
    <property type="entry name" value="PX_dom_sf"/>
</dbReference>
<dbReference type="GeneID" id="27325619"/>
<dbReference type="GO" id="GO:0010008">
    <property type="term" value="C:endosome membrane"/>
    <property type="evidence" value="ECO:0007669"/>
    <property type="project" value="UniProtKB-SubCell"/>
</dbReference>
<organism evidence="12 13">
    <name type="scientific">Exophiala mesophila</name>
    <name type="common">Black yeast-like fungus</name>
    <dbReference type="NCBI Taxonomy" id="212818"/>
    <lineage>
        <taxon>Eukaryota</taxon>
        <taxon>Fungi</taxon>
        <taxon>Dikarya</taxon>
        <taxon>Ascomycota</taxon>
        <taxon>Pezizomycotina</taxon>
        <taxon>Eurotiomycetes</taxon>
        <taxon>Chaetothyriomycetidae</taxon>
        <taxon>Chaetothyriales</taxon>
        <taxon>Herpotrichiellaceae</taxon>
        <taxon>Exophiala</taxon>
    </lineage>
</organism>
<feature type="domain" description="PX" evidence="11">
    <location>
        <begin position="75"/>
        <end position="189"/>
    </location>
</feature>
<dbReference type="OrthoDB" id="10254720at2759"/>
<dbReference type="Gene3D" id="3.30.1520.10">
    <property type="entry name" value="Phox-like domain"/>
    <property type="match status" value="1"/>
</dbReference>
<evidence type="ECO:0000259" key="11">
    <source>
        <dbReference type="PROSITE" id="PS50195"/>
    </source>
</evidence>
<accession>A0A0D1ZUL2</accession>
<keyword evidence="13" id="KW-1185">Reference proteome</keyword>
<dbReference type="PANTHER" id="PTHR10555:SF170">
    <property type="entry name" value="FI18122P1"/>
    <property type="match status" value="1"/>
</dbReference>
<evidence type="ECO:0000256" key="2">
    <source>
        <dbReference type="ARBA" id="ARBA00004177"/>
    </source>
</evidence>
<dbReference type="PANTHER" id="PTHR10555">
    <property type="entry name" value="SORTING NEXIN"/>
    <property type="match status" value="1"/>
</dbReference>
<evidence type="ECO:0000256" key="10">
    <source>
        <dbReference type="SAM" id="MobiDB-lite"/>
    </source>
</evidence>